<dbReference type="Gene3D" id="3.80.10.10">
    <property type="entry name" value="Ribonuclease Inhibitor"/>
    <property type="match status" value="1"/>
</dbReference>
<evidence type="ECO:0000256" key="1">
    <source>
        <dbReference type="ARBA" id="ARBA00004177"/>
    </source>
</evidence>
<keyword evidence="4" id="KW-0433">Leucine-rich repeat</keyword>
<dbReference type="Proteomes" id="UP000515159">
    <property type="component" value="Chromosome 17"/>
</dbReference>
<evidence type="ECO:0000256" key="13">
    <source>
        <dbReference type="ARBA" id="ARBA00023180"/>
    </source>
</evidence>
<dbReference type="Pfam" id="PF00560">
    <property type="entry name" value="LRR_1"/>
    <property type="match status" value="1"/>
</dbReference>
<evidence type="ECO:0000313" key="19">
    <source>
        <dbReference type="RefSeq" id="XP_033782525.1"/>
    </source>
</evidence>
<evidence type="ECO:0000256" key="3">
    <source>
        <dbReference type="ARBA" id="ARBA00022588"/>
    </source>
</evidence>
<feature type="chain" id="PRO_5027655790" evidence="16">
    <location>
        <begin position="20"/>
        <end position="1044"/>
    </location>
</feature>
<evidence type="ECO:0000313" key="18">
    <source>
        <dbReference type="Proteomes" id="UP000515159"/>
    </source>
</evidence>
<keyword evidence="3" id="KW-0399">Innate immunity</keyword>
<dbReference type="InterPro" id="IPR035897">
    <property type="entry name" value="Toll_tir_struct_dom_sf"/>
</dbReference>
<dbReference type="SUPFAM" id="SSF52200">
    <property type="entry name" value="Toll/Interleukin receptor TIR domain"/>
    <property type="match status" value="1"/>
</dbReference>
<keyword evidence="14" id="KW-0395">Inflammatory response</keyword>
<dbReference type="GO" id="GO:0051607">
    <property type="term" value="P:defense response to virus"/>
    <property type="evidence" value="ECO:0007669"/>
    <property type="project" value="TreeGrafter"/>
</dbReference>
<dbReference type="GO" id="GO:0002224">
    <property type="term" value="P:toll-like receptor signaling pathway"/>
    <property type="evidence" value="ECO:0007669"/>
    <property type="project" value="TreeGrafter"/>
</dbReference>
<dbReference type="PROSITE" id="PS51450">
    <property type="entry name" value="LRR"/>
    <property type="match status" value="5"/>
</dbReference>
<dbReference type="SUPFAM" id="SSF52058">
    <property type="entry name" value="L domain-like"/>
    <property type="match status" value="3"/>
</dbReference>
<keyword evidence="5" id="KW-0812">Transmembrane</keyword>
<keyword evidence="18" id="KW-1185">Reference proteome</keyword>
<evidence type="ECO:0000256" key="12">
    <source>
        <dbReference type="ARBA" id="ARBA00023170"/>
    </source>
</evidence>
<gene>
    <name evidence="19" type="primary">LOC117351405</name>
</gene>
<evidence type="ECO:0000256" key="16">
    <source>
        <dbReference type="SAM" id="SignalP"/>
    </source>
</evidence>
<dbReference type="Pfam" id="PF01582">
    <property type="entry name" value="TIR"/>
    <property type="match status" value="1"/>
</dbReference>
<dbReference type="SMART" id="SM00255">
    <property type="entry name" value="TIR"/>
    <property type="match status" value="1"/>
</dbReference>
<reference evidence="19" key="1">
    <citation type="submission" date="2025-08" db="UniProtKB">
        <authorList>
            <consortium name="RefSeq"/>
        </authorList>
    </citation>
    <scope>IDENTIFICATION</scope>
</reference>
<dbReference type="InterPro" id="IPR000157">
    <property type="entry name" value="TIR_dom"/>
</dbReference>
<feature type="signal peptide" evidence="16">
    <location>
        <begin position="1"/>
        <end position="19"/>
    </location>
</feature>
<sequence>MMFLCFQILLIYSTPLGLALQMFSSLLMVYALFPRFIPCEDTQNSTKVDCSQRNFTYIPVIQFVNVTHLYLVKNNLVNIANDSFSGVPNLLLLNISWNCAPGKLRTDKEPCNLAIDQGAFVKLQHLTYLSLAANSLKTIPLLPSSLWELNLELNNILVIGNQNLSGLTFLKSLYLGMNCYYRNPCNSSLRLMEDVFKGTQSLKLLSLKFNNLTAVPCCLPSSLESLDLAENKISEIKRGDFSNLKYLKFLDLQWNCQRCDHAAQPCFPCQNNSSLQLNPNAFDPLENLTHLSLRGNSLYDLKDSFFSNLTSLRYLDLSDNFLFFVIENGTFFSKLTKVEELNLQYNYQPFITVERLTISPNISIMQALKKICINGYFFRNLDEKGIEPLLRLPNLEIITFRTNFIKQVNLTVFSSHQGLKYVDLSENSLTFPQHCRRSQVNRQIFSRSLSEDPVLDGHLHYREKARGSDNYVGGINFNFPSCQKYNKTLDLSFNNIQSIEPKDFQGLEHIECLNISYNYINQRLNGTQFSHMTSLKLLDLSYNRFDLYEKDAFSEILKLEVLYLNNNAYHFMIKGIGHNFEFLKSMKSLKVLSLSYNNIGMRISKELNSQSLKILIFRGNRLDILWQSGRDTYVNIFTNLPNITFLDISYNQISFIPIAVFETLPMHLEKWYINNNQLHFFHWEKLITLTELQVLDLSSNVLEHLPQTHVFCGTNLTFLNLAYNKISSLNKAFFSHFRSLKHLILSHNQIRLIDESSFSDIFLQSLKILDVSDNPLQCTCDAYWFLRFLKTTPIYVNRLSTNMICDIPESKHGQLLLFTDFHSCQDINGHLAFICTALMVTFATLLPILKKLFGWDIWYTTHFLHATIRKDYSTLPTVYSDKYDAYIAFDTQDNAVSDWVYNELVVHLEEKGRQHVKLCLEERDWTVGKSKIENLYEAIYKSKKTILILTRDGFACGLLRHVFFLTQQRLLDEKVDVVILVILDKRMKMSQYILSRKRLCQRSVLYWPTNPKAQPFFWYSMHKLLSQNSLKYYNSHLKKCIDSQ</sequence>
<dbReference type="GO" id="GO:0006954">
    <property type="term" value="P:inflammatory response"/>
    <property type="evidence" value="ECO:0007669"/>
    <property type="project" value="UniProtKB-KW"/>
</dbReference>
<keyword evidence="6 16" id="KW-0732">Signal</keyword>
<dbReference type="AlphaFoldDB" id="A0A6P8PLM5"/>
<evidence type="ECO:0000256" key="4">
    <source>
        <dbReference type="ARBA" id="ARBA00022614"/>
    </source>
</evidence>
<dbReference type="RefSeq" id="XP_033782525.1">
    <property type="nucleotide sequence ID" value="XM_033926634.1"/>
</dbReference>
<evidence type="ECO:0000256" key="9">
    <source>
        <dbReference type="ARBA" id="ARBA00022859"/>
    </source>
</evidence>
<dbReference type="GO" id="GO:0032755">
    <property type="term" value="P:positive regulation of interleukin-6 production"/>
    <property type="evidence" value="ECO:0007669"/>
    <property type="project" value="TreeGrafter"/>
</dbReference>
<dbReference type="GO" id="GO:0045087">
    <property type="term" value="P:innate immune response"/>
    <property type="evidence" value="ECO:0007669"/>
    <property type="project" value="UniProtKB-KW"/>
</dbReference>
<keyword evidence="8" id="KW-0967">Endosome</keyword>
<dbReference type="GO" id="GO:0038187">
    <property type="term" value="F:pattern recognition receptor activity"/>
    <property type="evidence" value="ECO:0007669"/>
    <property type="project" value="TreeGrafter"/>
</dbReference>
<feature type="domain" description="TIR" evidence="17">
    <location>
        <begin position="881"/>
        <end position="1025"/>
    </location>
</feature>
<dbReference type="GO" id="GO:0005886">
    <property type="term" value="C:plasma membrane"/>
    <property type="evidence" value="ECO:0007669"/>
    <property type="project" value="TreeGrafter"/>
</dbReference>
<dbReference type="OrthoDB" id="10006997at2759"/>
<comment type="subcellular location">
    <subcellularLocation>
        <location evidence="15">Endomembrane system</location>
        <topology evidence="15">Single-pass type I membrane protein</topology>
    </subcellularLocation>
    <subcellularLocation>
        <location evidence="1">Endosome</location>
    </subcellularLocation>
</comment>
<proteinExistence type="inferred from homology"/>
<dbReference type="PANTHER" id="PTHR47410">
    <property type="entry name" value="TOLL-LIKE RECEPTOR 7-RELATED"/>
    <property type="match status" value="1"/>
</dbReference>
<dbReference type="InterPro" id="IPR001611">
    <property type="entry name" value="Leu-rich_rpt"/>
</dbReference>
<dbReference type="SMART" id="SM00365">
    <property type="entry name" value="LRR_SD22"/>
    <property type="match status" value="10"/>
</dbReference>
<dbReference type="GO" id="GO:1902533">
    <property type="term" value="P:positive regulation of intracellular signal transduction"/>
    <property type="evidence" value="ECO:0007669"/>
    <property type="project" value="UniProtKB-ARBA"/>
</dbReference>
<dbReference type="GO" id="GO:0007249">
    <property type="term" value="P:canonical NF-kappaB signal transduction"/>
    <property type="evidence" value="ECO:0007669"/>
    <property type="project" value="TreeGrafter"/>
</dbReference>
<keyword evidence="13" id="KW-0325">Glycoprotein</keyword>
<dbReference type="SMART" id="SM00082">
    <property type="entry name" value="LRRCT"/>
    <property type="match status" value="1"/>
</dbReference>
<dbReference type="PANTHER" id="PTHR47410:SF4">
    <property type="entry name" value="TOLL-LIKE RECEPTOR 9"/>
    <property type="match status" value="1"/>
</dbReference>
<keyword evidence="10" id="KW-1133">Transmembrane helix</keyword>
<dbReference type="InParanoid" id="A0A6P8PLM5"/>
<protein>
    <submittedName>
        <fullName evidence="19">Toll-like receptor 7</fullName>
    </submittedName>
</protein>
<name>A0A6P8PLM5_GEOSA</name>
<evidence type="ECO:0000256" key="8">
    <source>
        <dbReference type="ARBA" id="ARBA00022753"/>
    </source>
</evidence>
<dbReference type="SMART" id="SM00369">
    <property type="entry name" value="LRR_TYP"/>
    <property type="match status" value="13"/>
</dbReference>
<dbReference type="Pfam" id="PF13855">
    <property type="entry name" value="LRR_8"/>
    <property type="match status" value="3"/>
</dbReference>
<organism evidence="18 19">
    <name type="scientific">Geotrypetes seraphini</name>
    <name type="common">Gaboon caecilian</name>
    <name type="synonym">Caecilia seraphini</name>
    <dbReference type="NCBI Taxonomy" id="260995"/>
    <lineage>
        <taxon>Eukaryota</taxon>
        <taxon>Metazoa</taxon>
        <taxon>Chordata</taxon>
        <taxon>Craniata</taxon>
        <taxon>Vertebrata</taxon>
        <taxon>Euteleostomi</taxon>
        <taxon>Amphibia</taxon>
        <taxon>Gymnophiona</taxon>
        <taxon>Geotrypetes</taxon>
    </lineage>
</organism>
<evidence type="ECO:0000256" key="11">
    <source>
        <dbReference type="ARBA" id="ARBA00023136"/>
    </source>
</evidence>
<keyword evidence="11" id="KW-0472">Membrane</keyword>
<evidence type="ECO:0000256" key="6">
    <source>
        <dbReference type="ARBA" id="ARBA00022729"/>
    </source>
</evidence>
<dbReference type="InterPro" id="IPR003591">
    <property type="entry name" value="Leu-rich_rpt_typical-subtyp"/>
</dbReference>
<evidence type="ECO:0000256" key="10">
    <source>
        <dbReference type="ARBA" id="ARBA00022989"/>
    </source>
</evidence>
<accession>A0A6P8PLM5</accession>
<dbReference type="InterPro" id="IPR032675">
    <property type="entry name" value="LRR_dom_sf"/>
</dbReference>
<evidence type="ECO:0000256" key="14">
    <source>
        <dbReference type="ARBA" id="ARBA00023198"/>
    </source>
</evidence>
<dbReference type="Gene3D" id="3.40.50.10140">
    <property type="entry name" value="Toll/interleukin-1 receptor homology (TIR) domain"/>
    <property type="match status" value="1"/>
</dbReference>
<evidence type="ECO:0000259" key="17">
    <source>
        <dbReference type="PROSITE" id="PS50104"/>
    </source>
</evidence>
<keyword evidence="9" id="KW-0391">Immunity</keyword>
<dbReference type="KEGG" id="gsh:117351405"/>
<evidence type="ECO:0000256" key="5">
    <source>
        <dbReference type="ARBA" id="ARBA00022692"/>
    </source>
</evidence>
<keyword evidence="12" id="KW-0675">Receptor</keyword>
<evidence type="ECO:0000256" key="7">
    <source>
        <dbReference type="ARBA" id="ARBA00022737"/>
    </source>
</evidence>
<keyword evidence="7" id="KW-0677">Repeat</keyword>
<dbReference type="GO" id="GO:0005768">
    <property type="term" value="C:endosome"/>
    <property type="evidence" value="ECO:0007669"/>
    <property type="project" value="UniProtKB-SubCell"/>
</dbReference>
<dbReference type="GeneID" id="117351405"/>
<dbReference type="InterPro" id="IPR000483">
    <property type="entry name" value="Cys-rich_flank_reg_C"/>
</dbReference>
<dbReference type="PROSITE" id="PS50104">
    <property type="entry name" value="TIR"/>
    <property type="match status" value="1"/>
</dbReference>
<comment type="similarity">
    <text evidence="2">Belongs to the Toll-like receptor family.</text>
</comment>
<dbReference type="FunFam" id="3.80.10.10:FF:001164">
    <property type="entry name" value="GH01279p"/>
    <property type="match status" value="1"/>
</dbReference>
<evidence type="ECO:0000256" key="15">
    <source>
        <dbReference type="ARBA" id="ARBA00046288"/>
    </source>
</evidence>
<evidence type="ECO:0000256" key="2">
    <source>
        <dbReference type="ARBA" id="ARBA00009634"/>
    </source>
</evidence>